<dbReference type="InterPro" id="IPR015424">
    <property type="entry name" value="PyrdxlP-dep_Trfase"/>
</dbReference>
<evidence type="ECO:0000313" key="12">
    <source>
        <dbReference type="Proteomes" id="UP000474957"/>
    </source>
</evidence>
<name>A0A6L5Z1N3_9RHOB</name>
<gene>
    <name evidence="11" type="ORF">GE300_12680</name>
</gene>
<dbReference type="NCBIfam" id="TIGR01140">
    <property type="entry name" value="L_thr_O3P_dcar"/>
    <property type="match status" value="1"/>
</dbReference>
<evidence type="ECO:0000256" key="2">
    <source>
        <dbReference type="ARBA" id="ARBA00003444"/>
    </source>
</evidence>
<evidence type="ECO:0000256" key="9">
    <source>
        <dbReference type="ARBA" id="ARBA00048531"/>
    </source>
</evidence>
<dbReference type="PANTHER" id="PTHR42885">
    <property type="entry name" value="HISTIDINOL-PHOSPHATE AMINOTRANSFERASE-RELATED"/>
    <property type="match status" value="1"/>
</dbReference>
<proteinExistence type="predicted"/>
<dbReference type="Gene3D" id="3.90.1150.10">
    <property type="entry name" value="Aspartate Aminotransferase, domain 1"/>
    <property type="match status" value="1"/>
</dbReference>
<dbReference type="Proteomes" id="UP000474957">
    <property type="component" value="Unassembled WGS sequence"/>
</dbReference>
<feature type="domain" description="Aminotransferase class I/classII large" evidence="10">
    <location>
        <begin position="108"/>
        <end position="319"/>
    </location>
</feature>
<dbReference type="InterPro" id="IPR015422">
    <property type="entry name" value="PyrdxlP-dep_Trfase_small"/>
</dbReference>
<dbReference type="Pfam" id="PF00155">
    <property type="entry name" value="Aminotran_1_2"/>
    <property type="match status" value="1"/>
</dbReference>
<organism evidence="11 12">
    <name type="scientific">Halovulum marinum</name>
    <dbReference type="NCBI Taxonomy" id="2662447"/>
    <lineage>
        <taxon>Bacteria</taxon>
        <taxon>Pseudomonadati</taxon>
        <taxon>Pseudomonadota</taxon>
        <taxon>Alphaproteobacteria</taxon>
        <taxon>Rhodobacterales</taxon>
        <taxon>Paracoccaceae</taxon>
        <taxon>Halovulum</taxon>
    </lineage>
</organism>
<dbReference type="SUPFAM" id="SSF53383">
    <property type="entry name" value="PLP-dependent transferases"/>
    <property type="match status" value="1"/>
</dbReference>
<protein>
    <recommendedName>
        <fullName evidence="4">threonine-phosphate decarboxylase</fullName>
        <ecNumber evidence="4">4.1.1.81</ecNumber>
    </recommendedName>
    <alternativeName>
        <fullName evidence="8">L-threonine-O-3-phosphate decarboxylase</fullName>
    </alternativeName>
</protein>
<dbReference type="InterPro" id="IPR004839">
    <property type="entry name" value="Aminotransferase_I/II_large"/>
</dbReference>
<dbReference type="AlphaFoldDB" id="A0A6L5Z1N3"/>
<evidence type="ECO:0000256" key="4">
    <source>
        <dbReference type="ARBA" id="ARBA00012285"/>
    </source>
</evidence>
<reference evidence="11 12" key="1">
    <citation type="submission" date="2019-10" db="EMBL/GenBank/DDBJ databases">
        <title>Cognatihalovulum marinum gen. nov. sp. nov., a new member of the family Rhodobacteraceae isolated from deep seawater of the Northwest Indian Ocean.</title>
        <authorList>
            <person name="Ruan C."/>
            <person name="Wang J."/>
            <person name="Zheng X."/>
            <person name="Song L."/>
            <person name="Zhu Y."/>
            <person name="Huang Y."/>
            <person name="Lu Z."/>
            <person name="Du W."/>
            <person name="Huang L."/>
            <person name="Dai X."/>
        </authorList>
    </citation>
    <scope>NUCLEOTIDE SEQUENCE [LARGE SCALE GENOMIC DNA]</scope>
    <source>
        <strain evidence="11 12">2CG4</strain>
    </source>
</reference>
<comment type="caution">
    <text evidence="11">The sequence shown here is derived from an EMBL/GenBank/DDBJ whole genome shotgun (WGS) entry which is preliminary data.</text>
</comment>
<evidence type="ECO:0000256" key="5">
    <source>
        <dbReference type="ARBA" id="ARBA00022573"/>
    </source>
</evidence>
<keyword evidence="5" id="KW-0169">Cobalamin biosynthesis</keyword>
<dbReference type="EMBL" id="WIND01000009">
    <property type="protein sequence ID" value="MSU90463.1"/>
    <property type="molecule type" value="Genomic_DNA"/>
</dbReference>
<evidence type="ECO:0000256" key="8">
    <source>
        <dbReference type="ARBA" id="ARBA00029996"/>
    </source>
</evidence>
<dbReference type="EC" id="4.1.1.81" evidence="4"/>
<evidence type="ECO:0000313" key="11">
    <source>
        <dbReference type="EMBL" id="MSU90463.1"/>
    </source>
</evidence>
<keyword evidence="6" id="KW-0663">Pyridoxal phosphate</keyword>
<dbReference type="RefSeq" id="WP_154446953.1">
    <property type="nucleotide sequence ID" value="NZ_WIND01000009.1"/>
</dbReference>
<evidence type="ECO:0000256" key="1">
    <source>
        <dbReference type="ARBA" id="ARBA00001933"/>
    </source>
</evidence>
<keyword evidence="7 11" id="KW-0456">Lyase</keyword>
<comment type="catalytic activity">
    <reaction evidence="9">
        <text>O-phospho-L-threonine + H(+) = (R)-1-aminopropan-2-yl phosphate + CO2</text>
        <dbReference type="Rhea" id="RHEA:11492"/>
        <dbReference type="ChEBI" id="CHEBI:15378"/>
        <dbReference type="ChEBI" id="CHEBI:16526"/>
        <dbReference type="ChEBI" id="CHEBI:58563"/>
        <dbReference type="ChEBI" id="CHEBI:58675"/>
        <dbReference type="EC" id="4.1.1.81"/>
    </reaction>
</comment>
<evidence type="ECO:0000256" key="7">
    <source>
        <dbReference type="ARBA" id="ARBA00023239"/>
    </source>
</evidence>
<evidence type="ECO:0000256" key="3">
    <source>
        <dbReference type="ARBA" id="ARBA00004953"/>
    </source>
</evidence>
<dbReference type="InterPro" id="IPR005860">
    <property type="entry name" value="CobD"/>
</dbReference>
<comment type="function">
    <text evidence="2">Decarboxylates L-threonine-O-3-phosphate to yield (R)-1-amino-2-propanol O-2-phosphate, the precursor for the linkage between the nucleotide loop and the corrin ring in cobalamin.</text>
</comment>
<dbReference type="InterPro" id="IPR015421">
    <property type="entry name" value="PyrdxlP-dep_Trfase_major"/>
</dbReference>
<evidence type="ECO:0000259" key="10">
    <source>
        <dbReference type="Pfam" id="PF00155"/>
    </source>
</evidence>
<keyword evidence="12" id="KW-1185">Reference proteome</keyword>
<dbReference type="PANTHER" id="PTHR42885:SF1">
    <property type="entry name" value="THREONINE-PHOSPHATE DECARBOXYLASE"/>
    <property type="match status" value="1"/>
</dbReference>
<dbReference type="GO" id="GO:0009236">
    <property type="term" value="P:cobalamin biosynthetic process"/>
    <property type="evidence" value="ECO:0007669"/>
    <property type="project" value="UniProtKB-UniPathway"/>
</dbReference>
<comment type="pathway">
    <text evidence="3">Cofactor biosynthesis; adenosylcobalamin biosynthesis.</text>
</comment>
<dbReference type="GO" id="GO:0048472">
    <property type="term" value="F:threonine-phosphate decarboxylase activity"/>
    <property type="evidence" value="ECO:0007669"/>
    <property type="project" value="UniProtKB-EC"/>
</dbReference>
<sequence length="320" mass="33710">MREHGGDLDAAAARYGGDPADWIDLSTGINRQPWPMPDLPEAVTRALPTRALTEAAMAAARSAYRTDAPGLALAGAQAAIQLVPLLRPRGLARVLSPTYNEHAGALDAAGWHVETPAAPEDLAGADVAVVVNPNNPDGRAHDPAALRALAAQVGLLVVDESFADPEPQLSLLPDLPPEGVLVLRSFGKFYGQAGLRLGFAFGAEADIARMRALAGPWAASGPALAAGAQALADSGWRSRAVDRLAAGAERLDALATGAGWRLAGGTTQFRLYDVGDGQAARARLARHRIWSRAFAARPEWLRLGLPGPEHEWRRLAEALR</sequence>
<dbReference type="GO" id="GO:0030170">
    <property type="term" value="F:pyridoxal phosphate binding"/>
    <property type="evidence" value="ECO:0007669"/>
    <property type="project" value="InterPro"/>
</dbReference>
<comment type="cofactor">
    <cofactor evidence="1">
        <name>pyridoxal 5'-phosphate</name>
        <dbReference type="ChEBI" id="CHEBI:597326"/>
    </cofactor>
</comment>
<evidence type="ECO:0000256" key="6">
    <source>
        <dbReference type="ARBA" id="ARBA00022898"/>
    </source>
</evidence>
<accession>A0A6L5Z1N3</accession>
<dbReference type="UniPathway" id="UPA00148"/>
<dbReference type="Gene3D" id="3.40.640.10">
    <property type="entry name" value="Type I PLP-dependent aspartate aminotransferase-like (Major domain)"/>
    <property type="match status" value="1"/>
</dbReference>